<dbReference type="InParanoid" id="A0A1Z5JYS8"/>
<protein>
    <submittedName>
        <fullName evidence="2">Uncharacterized protein</fullName>
    </submittedName>
</protein>
<dbReference type="AlphaFoldDB" id="A0A1Z5JYS8"/>
<evidence type="ECO:0000313" key="3">
    <source>
        <dbReference type="Proteomes" id="UP000198406"/>
    </source>
</evidence>
<evidence type="ECO:0000313" key="2">
    <source>
        <dbReference type="EMBL" id="GAX18978.1"/>
    </source>
</evidence>
<dbReference type="EMBL" id="BDSP01000133">
    <property type="protein sequence ID" value="GAX18978.1"/>
    <property type="molecule type" value="Genomic_DNA"/>
</dbReference>
<dbReference type="Proteomes" id="UP000198406">
    <property type="component" value="Unassembled WGS sequence"/>
</dbReference>
<accession>A0A1Z5JYS8</accession>
<reference evidence="2 3" key="1">
    <citation type="journal article" date="2015" name="Plant Cell">
        <title>Oil accumulation by the oleaginous diatom Fistulifera solaris as revealed by the genome and transcriptome.</title>
        <authorList>
            <person name="Tanaka T."/>
            <person name="Maeda Y."/>
            <person name="Veluchamy A."/>
            <person name="Tanaka M."/>
            <person name="Abida H."/>
            <person name="Marechal E."/>
            <person name="Bowler C."/>
            <person name="Muto M."/>
            <person name="Sunaga Y."/>
            <person name="Tanaka M."/>
            <person name="Yoshino T."/>
            <person name="Taniguchi T."/>
            <person name="Fukuda Y."/>
            <person name="Nemoto M."/>
            <person name="Matsumoto M."/>
            <person name="Wong P.S."/>
            <person name="Aburatani S."/>
            <person name="Fujibuchi W."/>
        </authorList>
    </citation>
    <scope>NUCLEOTIDE SEQUENCE [LARGE SCALE GENOMIC DNA]</scope>
    <source>
        <strain evidence="2 3">JPCC DA0580</strain>
    </source>
</reference>
<gene>
    <name evidence="2" type="ORF">FisN_8Hh199</name>
</gene>
<organism evidence="2 3">
    <name type="scientific">Fistulifera solaris</name>
    <name type="common">Oleaginous diatom</name>
    <dbReference type="NCBI Taxonomy" id="1519565"/>
    <lineage>
        <taxon>Eukaryota</taxon>
        <taxon>Sar</taxon>
        <taxon>Stramenopiles</taxon>
        <taxon>Ochrophyta</taxon>
        <taxon>Bacillariophyta</taxon>
        <taxon>Bacillariophyceae</taxon>
        <taxon>Bacillariophycidae</taxon>
        <taxon>Naviculales</taxon>
        <taxon>Naviculaceae</taxon>
        <taxon>Fistulifera</taxon>
    </lineage>
</organism>
<feature type="region of interest" description="Disordered" evidence="1">
    <location>
        <begin position="135"/>
        <end position="158"/>
    </location>
</feature>
<name>A0A1Z5JYS8_FISSO</name>
<sequence>MLLSMTSNEQEKRPFAVTPATSAAAVNSNMTFPAQFMITPTAPPHNPLFSFVDSKRTRTESDDLYSCSTETTTNSSLQKKIRPNDYIAPRKIPTTFTSTMGSLVGGDASTLPWTGGEGHRRIHLRKQLSGSKLEGFLSSETDAMDVDPAETRPRSMSF</sequence>
<dbReference type="OrthoDB" id="10657064at2759"/>
<feature type="compositionally biased region" description="Basic and acidic residues" evidence="1">
    <location>
        <begin position="149"/>
        <end position="158"/>
    </location>
</feature>
<proteinExistence type="predicted"/>
<keyword evidence="3" id="KW-1185">Reference proteome</keyword>
<comment type="caution">
    <text evidence="2">The sequence shown here is derived from an EMBL/GenBank/DDBJ whole genome shotgun (WGS) entry which is preliminary data.</text>
</comment>
<evidence type="ECO:0000256" key="1">
    <source>
        <dbReference type="SAM" id="MobiDB-lite"/>
    </source>
</evidence>